<reference evidence="1" key="1">
    <citation type="submission" date="2020-02" db="EMBL/GenBank/DDBJ databases">
        <authorList>
            <person name="Meier V. D."/>
        </authorList>
    </citation>
    <scope>NUCLEOTIDE SEQUENCE</scope>
    <source>
        <strain evidence="1">AVDCRST_MAG86</strain>
    </source>
</reference>
<sequence length="124" mass="13673">MRFLLLLVLSGCTFTYTPIVREARVPEPRLVITEPSELVQNETSLQLNLSLAVVPEADWLAVQWFSPGNDEVAAESVWLEPGSGPRTLSVSLPPSAILEPGLWRAVLSYQGRLARQFAVTVSVR</sequence>
<dbReference type="EMBL" id="CADCWP010000266">
    <property type="protein sequence ID" value="CAA9582078.1"/>
    <property type="molecule type" value="Genomic_DNA"/>
</dbReference>
<proteinExistence type="predicted"/>
<protein>
    <submittedName>
        <fullName evidence="1">Uncharacterized protein</fullName>
    </submittedName>
</protein>
<dbReference type="AlphaFoldDB" id="A0A6J4VPK1"/>
<name>A0A6J4VPK1_9DEIN</name>
<organism evidence="1">
    <name type="scientific">uncultured Truepera sp</name>
    <dbReference type="NCBI Taxonomy" id="543023"/>
    <lineage>
        <taxon>Bacteria</taxon>
        <taxon>Thermotogati</taxon>
        <taxon>Deinococcota</taxon>
        <taxon>Deinococci</taxon>
        <taxon>Trueperales</taxon>
        <taxon>Trueperaceae</taxon>
        <taxon>Truepera</taxon>
        <taxon>environmental samples</taxon>
    </lineage>
</organism>
<accession>A0A6J4VPK1</accession>
<evidence type="ECO:0000313" key="1">
    <source>
        <dbReference type="EMBL" id="CAA9582078.1"/>
    </source>
</evidence>
<gene>
    <name evidence="1" type="ORF">AVDCRST_MAG86-2975</name>
</gene>